<protein>
    <submittedName>
        <fullName evidence="1">Uncharacterized protein</fullName>
    </submittedName>
</protein>
<reference evidence="1" key="2">
    <citation type="submission" date="2025-03" db="EMBL/GenBank/DDBJ databases">
        <authorList>
            <consortium name="ELIXIR-Norway"/>
            <consortium name="Elixir Norway"/>
        </authorList>
    </citation>
    <scope>NUCLEOTIDE SEQUENCE</scope>
</reference>
<gene>
    <name evidence="1" type="ORF">MRATA1EN22A_LOCUS22941</name>
</gene>
<reference evidence="1" key="1">
    <citation type="submission" date="2023-05" db="EMBL/GenBank/DDBJ databases">
        <authorList>
            <consortium name="ELIXIR-Norway"/>
        </authorList>
    </citation>
    <scope>NUCLEOTIDE SEQUENCE</scope>
</reference>
<dbReference type="EMBL" id="OX596088">
    <property type="protein sequence ID" value="CAN0509843.1"/>
    <property type="molecule type" value="Genomic_DNA"/>
</dbReference>
<proteinExistence type="predicted"/>
<name>A0AC59ZUA6_RANTA</name>
<evidence type="ECO:0000313" key="2">
    <source>
        <dbReference type="Proteomes" id="UP001162501"/>
    </source>
</evidence>
<evidence type="ECO:0000313" key="1">
    <source>
        <dbReference type="EMBL" id="CAN0509843.1"/>
    </source>
</evidence>
<sequence>MHKDSCLLHCSGSSIRVQGCAKAHMVAESSKGWARPLINVVALSSKFTSCLLCEWTGAFRFPPPAATEALSGEGGGDTAQEERAWFPGSCGLPGRHHAQLSQQQALATLKEPPVPGSCGTWQPVAASSFTGHGPPPQAVW</sequence>
<dbReference type="Proteomes" id="UP001162501">
    <property type="component" value="Chromosome 4"/>
</dbReference>
<accession>A0AC59ZUA6</accession>
<organism evidence="1 2">
    <name type="scientific">Rangifer tarandus platyrhynchus</name>
    <name type="common">Svalbard reindeer</name>
    <dbReference type="NCBI Taxonomy" id="3082113"/>
    <lineage>
        <taxon>Eukaryota</taxon>
        <taxon>Metazoa</taxon>
        <taxon>Chordata</taxon>
        <taxon>Craniata</taxon>
        <taxon>Vertebrata</taxon>
        <taxon>Euteleostomi</taxon>
        <taxon>Mammalia</taxon>
        <taxon>Eutheria</taxon>
        <taxon>Laurasiatheria</taxon>
        <taxon>Artiodactyla</taxon>
        <taxon>Ruminantia</taxon>
        <taxon>Pecora</taxon>
        <taxon>Cervidae</taxon>
        <taxon>Odocoileinae</taxon>
        <taxon>Rangifer</taxon>
    </lineage>
</organism>